<evidence type="ECO:0000313" key="2">
    <source>
        <dbReference type="EMBL" id="AND70671.1"/>
    </source>
</evidence>
<protein>
    <submittedName>
        <fullName evidence="2">Uncharacterized protein</fullName>
    </submittedName>
</protein>
<evidence type="ECO:0000313" key="3">
    <source>
        <dbReference type="Proteomes" id="UP000077255"/>
    </source>
</evidence>
<dbReference type="KEGG" id="dtx:ATSB10_32170"/>
<reference evidence="2 3" key="1">
    <citation type="submission" date="2016-02" db="EMBL/GenBank/DDBJ databases">
        <title>Complete genome sequencing and analysis of ATSB10, Dyella thiooxydans isolated from rhizosphere soil of sunflower (Helianthus annuus L.).</title>
        <authorList>
            <person name="Lee Y."/>
            <person name="Hwangbo K."/>
            <person name="Chung H."/>
            <person name="Yoo J."/>
            <person name="Kim K.Y."/>
            <person name="Sa T.M."/>
            <person name="Um Y."/>
            <person name="Madhaiyan M."/>
        </authorList>
    </citation>
    <scope>NUCLEOTIDE SEQUENCE [LARGE SCALE GENOMIC DNA]</scope>
    <source>
        <strain evidence="2 3">ATSB10</strain>
    </source>
</reference>
<keyword evidence="3" id="KW-1185">Reference proteome</keyword>
<accession>A0A160N3V5</accession>
<sequence>MLADRGFQGFHERCSRGGIRRAGPGGVGTTRRFRKLKRLLPRAGPEAEVSLGYNASTCGHGGPPATRLPAETVTCAGSREHRRTASHRTRPPAHGARRAGRSSDSRTRARRPT</sequence>
<gene>
    <name evidence="2" type="ORF">ATSB10_32170</name>
</gene>
<dbReference type="EMBL" id="CP014841">
    <property type="protein sequence ID" value="AND70671.1"/>
    <property type="molecule type" value="Genomic_DNA"/>
</dbReference>
<evidence type="ECO:0000256" key="1">
    <source>
        <dbReference type="SAM" id="MobiDB-lite"/>
    </source>
</evidence>
<name>A0A160N3V5_9GAMM</name>
<dbReference type="Proteomes" id="UP000077255">
    <property type="component" value="Chromosome"/>
</dbReference>
<proteinExistence type="predicted"/>
<dbReference type="AlphaFoldDB" id="A0A160N3V5"/>
<feature type="region of interest" description="Disordered" evidence="1">
    <location>
        <begin position="1"/>
        <end position="30"/>
    </location>
</feature>
<feature type="compositionally biased region" description="Basic residues" evidence="1">
    <location>
        <begin position="80"/>
        <end position="100"/>
    </location>
</feature>
<feature type="region of interest" description="Disordered" evidence="1">
    <location>
        <begin position="77"/>
        <end position="113"/>
    </location>
</feature>
<organism evidence="2 3">
    <name type="scientific">Dyella thiooxydans</name>
    <dbReference type="NCBI Taxonomy" id="445710"/>
    <lineage>
        <taxon>Bacteria</taxon>
        <taxon>Pseudomonadati</taxon>
        <taxon>Pseudomonadota</taxon>
        <taxon>Gammaproteobacteria</taxon>
        <taxon>Lysobacterales</taxon>
        <taxon>Rhodanobacteraceae</taxon>
        <taxon>Dyella</taxon>
    </lineage>
</organism>